<evidence type="ECO:0000256" key="2">
    <source>
        <dbReference type="ARBA" id="ARBA00022112"/>
    </source>
</evidence>
<dbReference type="Proteomes" id="UP000219356">
    <property type="component" value="Unassembled WGS sequence"/>
</dbReference>
<dbReference type="FunFam" id="3.40.1390.30:FF:000001">
    <property type="entry name" value="GTP cyclohydrolase 1 type 2"/>
    <property type="match status" value="1"/>
</dbReference>
<dbReference type="Gene3D" id="3.40.1390.30">
    <property type="entry name" value="NIF3 (NGG1p interacting factor 3)-like"/>
    <property type="match status" value="1"/>
</dbReference>
<evidence type="ECO:0000256" key="3">
    <source>
        <dbReference type="ARBA" id="ARBA00022723"/>
    </source>
</evidence>
<keyword evidence="7" id="KW-1185">Reference proteome</keyword>
<dbReference type="FunFam" id="3.30.70.120:FF:000006">
    <property type="entry name" value="GTP cyclohydrolase 1 type 2 homolog"/>
    <property type="match status" value="1"/>
</dbReference>
<dbReference type="PANTHER" id="PTHR13799:SF14">
    <property type="entry name" value="GTP CYCLOHYDROLASE 1 TYPE 2 HOMOLOG"/>
    <property type="match status" value="1"/>
</dbReference>
<dbReference type="GO" id="GO:0046872">
    <property type="term" value="F:metal ion binding"/>
    <property type="evidence" value="ECO:0007669"/>
    <property type="project" value="UniProtKB-UniRule"/>
</dbReference>
<dbReference type="InterPro" id="IPR015867">
    <property type="entry name" value="N-reg_PII/ATP_PRibTrfase_C"/>
</dbReference>
<accession>A0A285NN21</accession>
<feature type="binding site" evidence="5">
    <location>
        <position position="70"/>
    </location>
    <ligand>
        <name>a divalent metal cation</name>
        <dbReference type="ChEBI" id="CHEBI:60240"/>
        <label>1</label>
    </ligand>
</feature>
<evidence type="ECO:0000256" key="4">
    <source>
        <dbReference type="PIRNR" id="PIRNR037489"/>
    </source>
</evidence>
<name>A0A285NN21_9BACI</name>
<dbReference type="EMBL" id="OBEK01000002">
    <property type="protein sequence ID" value="SNZ10924.1"/>
    <property type="molecule type" value="Genomic_DNA"/>
</dbReference>
<dbReference type="GO" id="GO:0005737">
    <property type="term" value="C:cytoplasm"/>
    <property type="evidence" value="ECO:0007669"/>
    <property type="project" value="TreeGrafter"/>
</dbReference>
<dbReference type="Gene3D" id="3.30.70.120">
    <property type="match status" value="1"/>
</dbReference>
<dbReference type="SUPFAM" id="SSF102705">
    <property type="entry name" value="NIF3 (NGG1p interacting factor 3)-like"/>
    <property type="match status" value="1"/>
</dbReference>
<dbReference type="InterPro" id="IPR002678">
    <property type="entry name" value="DUF34/NIF3"/>
</dbReference>
<proteinExistence type="inferred from homology"/>
<dbReference type="InterPro" id="IPR036069">
    <property type="entry name" value="DUF34/NIF3_sf"/>
</dbReference>
<dbReference type="STRING" id="586416.GZ22_09340"/>
<evidence type="ECO:0000256" key="5">
    <source>
        <dbReference type="PIRSR" id="PIRSR602678-1"/>
    </source>
</evidence>
<evidence type="ECO:0000256" key="1">
    <source>
        <dbReference type="ARBA" id="ARBA00006964"/>
    </source>
</evidence>
<dbReference type="NCBIfam" id="TIGR00486">
    <property type="entry name" value="YbgI_SA1388"/>
    <property type="match status" value="1"/>
</dbReference>
<dbReference type="RefSeq" id="WP_097041483.1">
    <property type="nucleotide sequence ID" value="NZ_OBEK01000002.1"/>
</dbReference>
<dbReference type="PANTHER" id="PTHR13799">
    <property type="entry name" value="NGG1 INTERACTING FACTOR 3"/>
    <property type="match status" value="1"/>
</dbReference>
<gene>
    <name evidence="6" type="ORF">SAMN05421503_1905</name>
</gene>
<dbReference type="Pfam" id="PF01784">
    <property type="entry name" value="DUF34_NIF3"/>
    <property type="match status" value="1"/>
</dbReference>
<evidence type="ECO:0000313" key="7">
    <source>
        <dbReference type="Proteomes" id="UP000219356"/>
    </source>
</evidence>
<dbReference type="OrthoDB" id="9792792at2"/>
<reference evidence="7" key="1">
    <citation type="submission" date="2017-09" db="EMBL/GenBank/DDBJ databases">
        <authorList>
            <person name="Varghese N."/>
            <person name="Submissions S."/>
        </authorList>
    </citation>
    <scope>NUCLEOTIDE SEQUENCE [LARGE SCALE GENOMIC DNA]</scope>
    <source>
        <strain evidence="7">CGMCC 1.8913</strain>
    </source>
</reference>
<protein>
    <recommendedName>
        <fullName evidence="2 4">GTP cyclohydrolase 1 type 2 homolog</fullName>
    </recommendedName>
</protein>
<feature type="binding site" evidence="5">
    <location>
        <position position="108"/>
    </location>
    <ligand>
        <name>a divalent metal cation</name>
        <dbReference type="ChEBI" id="CHEBI:60240"/>
        <label>1</label>
    </ligand>
</feature>
<feature type="binding site" evidence="5">
    <location>
        <position position="69"/>
    </location>
    <ligand>
        <name>a divalent metal cation</name>
        <dbReference type="ChEBI" id="CHEBI:60240"/>
        <label>1</label>
    </ligand>
</feature>
<dbReference type="AlphaFoldDB" id="A0A285NN21"/>
<sequence>MTDKRLRIADVVTHFESWCPPSLAYKWDNVGLQVGELHQKVTGVLTTLDVTEAVVDEAIQLGANLIIAHHPLLFAAPKKLDTTAPKGRVVKKLMQHNITVYAAHTNLDIVEGGVNDLMADALDLKEVRVFLPEGHDTYKKVVVFVPATHEQIVKDALHTNGAGNIGNYEKVSFVSQGNSYFQPNAEAQPFIGEAGKLEKVEEVRIEVLVPSKHVNQAVKAMVAAHPYEEVAYDIFADEKKGKPFGLGRVGELPAPTTLKDLAALVKQRYNVPHVRFAGDASATVETVAILGGSGRDYVDQALQQADVYITGDLTFHETQDAVEAGLQLIDPGHYAEQIMKKKVADYVQTAFSDVAVHVSETDTNPFQSI</sequence>
<feature type="binding site" evidence="5">
    <location>
        <position position="333"/>
    </location>
    <ligand>
        <name>a divalent metal cation</name>
        <dbReference type="ChEBI" id="CHEBI:60240"/>
        <label>1</label>
    </ligand>
</feature>
<keyword evidence="3 4" id="KW-0479">Metal-binding</keyword>
<evidence type="ECO:0000313" key="6">
    <source>
        <dbReference type="EMBL" id="SNZ10924.1"/>
    </source>
</evidence>
<organism evidence="6 7">
    <name type="scientific">Terribacillus aidingensis</name>
    <dbReference type="NCBI Taxonomy" id="586416"/>
    <lineage>
        <taxon>Bacteria</taxon>
        <taxon>Bacillati</taxon>
        <taxon>Bacillota</taxon>
        <taxon>Bacilli</taxon>
        <taxon>Bacillales</taxon>
        <taxon>Bacillaceae</taxon>
        <taxon>Terribacillus</taxon>
    </lineage>
</organism>
<feature type="binding site" evidence="5">
    <location>
        <position position="336"/>
    </location>
    <ligand>
        <name>a divalent metal cation</name>
        <dbReference type="ChEBI" id="CHEBI:60240"/>
        <label>1</label>
    </ligand>
</feature>
<dbReference type="PIRSF" id="PIRSF037489">
    <property type="entry name" value="UCP037489_NIF3_YqfO"/>
    <property type="match status" value="1"/>
</dbReference>
<dbReference type="InterPro" id="IPR017221">
    <property type="entry name" value="DUF34/NIF3_bac"/>
</dbReference>
<comment type="similarity">
    <text evidence="1 4">Belongs to the GTP cyclohydrolase I type 2/NIF3 family.</text>
</comment>